<protein>
    <recommendedName>
        <fullName evidence="4">Outer membrane protein beta-barrel domain-containing protein</fullName>
    </recommendedName>
</protein>
<gene>
    <name evidence="2" type="ORF">GCM10025772_13890</name>
</gene>
<feature type="chain" id="PRO_5046339752" description="Outer membrane protein beta-barrel domain-containing protein" evidence="1">
    <location>
        <begin position="23"/>
        <end position="129"/>
    </location>
</feature>
<accession>A0ABP9S103</accession>
<feature type="signal peptide" evidence="1">
    <location>
        <begin position="1"/>
        <end position="22"/>
    </location>
</feature>
<evidence type="ECO:0000313" key="3">
    <source>
        <dbReference type="Proteomes" id="UP001501600"/>
    </source>
</evidence>
<dbReference type="EMBL" id="BAABLF010000007">
    <property type="protein sequence ID" value="GAA5190062.1"/>
    <property type="molecule type" value="Genomic_DNA"/>
</dbReference>
<reference evidence="3" key="1">
    <citation type="journal article" date="2019" name="Int. J. Syst. Evol. Microbiol.">
        <title>The Global Catalogue of Microorganisms (GCM) 10K type strain sequencing project: providing services to taxonomists for standard genome sequencing and annotation.</title>
        <authorList>
            <consortium name="The Broad Institute Genomics Platform"/>
            <consortium name="The Broad Institute Genome Sequencing Center for Infectious Disease"/>
            <person name="Wu L."/>
            <person name="Ma J."/>
        </authorList>
    </citation>
    <scope>NUCLEOTIDE SEQUENCE [LARGE SCALE GENOMIC DNA]</scope>
    <source>
        <strain evidence="3">JCM 18720</strain>
    </source>
</reference>
<sequence>MFKKVASAAVLLLGSLPFSALGEIGIGFQLGKPDAVSIGVNRWDIGVSVDDVNVSVDRRFTTRELPNLYFGVGGQVSDNGDAPLGVRGKVGLSARAGFAELFGEVVPTVTFGSRGDFELNYGLGFRIWF</sequence>
<dbReference type="Proteomes" id="UP001501600">
    <property type="component" value="Unassembled WGS sequence"/>
</dbReference>
<keyword evidence="1" id="KW-0732">Signal</keyword>
<keyword evidence="3" id="KW-1185">Reference proteome</keyword>
<dbReference type="RefSeq" id="WP_345316320.1">
    <property type="nucleotide sequence ID" value="NZ_BAABLF010000007.1"/>
</dbReference>
<evidence type="ECO:0000313" key="2">
    <source>
        <dbReference type="EMBL" id="GAA5190062.1"/>
    </source>
</evidence>
<name>A0ABP9S103_9GAMM</name>
<comment type="caution">
    <text evidence="2">The sequence shown here is derived from an EMBL/GenBank/DDBJ whole genome shotgun (WGS) entry which is preliminary data.</text>
</comment>
<evidence type="ECO:0008006" key="4">
    <source>
        <dbReference type="Google" id="ProtNLM"/>
    </source>
</evidence>
<evidence type="ECO:0000256" key="1">
    <source>
        <dbReference type="SAM" id="SignalP"/>
    </source>
</evidence>
<proteinExistence type="predicted"/>
<organism evidence="2 3">
    <name type="scientific">Ferrimonas gelatinilytica</name>
    <dbReference type="NCBI Taxonomy" id="1255257"/>
    <lineage>
        <taxon>Bacteria</taxon>
        <taxon>Pseudomonadati</taxon>
        <taxon>Pseudomonadota</taxon>
        <taxon>Gammaproteobacteria</taxon>
        <taxon>Alteromonadales</taxon>
        <taxon>Ferrimonadaceae</taxon>
        <taxon>Ferrimonas</taxon>
    </lineage>
</organism>